<name>A0A0E9TYX0_ANGAN</name>
<reference evidence="1" key="2">
    <citation type="journal article" date="2015" name="Fish Shellfish Immunol.">
        <title>Early steps in the European eel (Anguilla anguilla)-Vibrio vulnificus interaction in the gills: Role of the RtxA13 toxin.</title>
        <authorList>
            <person name="Callol A."/>
            <person name="Pajuelo D."/>
            <person name="Ebbesson L."/>
            <person name="Teles M."/>
            <person name="MacKenzie S."/>
            <person name="Amaro C."/>
        </authorList>
    </citation>
    <scope>NUCLEOTIDE SEQUENCE</scope>
</reference>
<accession>A0A0E9TYX0</accession>
<proteinExistence type="predicted"/>
<dbReference type="EMBL" id="GBXM01050659">
    <property type="protein sequence ID" value="JAH57918.1"/>
    <property type="molecule type" value="Transcribed_RNA"/>
</dbReference>
<reference evidence="1" key="1">
    <citation type="submission" date="2014-11" db="EMBL/GenBank/DDBJ databases">
        <authorList>
            <person name="Amaro Gonzalez C."/>
        </authorList>
    </citation>
    <scope>NUCLEOTIDE SEQUENCE</scope>
</reference>
<dbReference type="AlphaFoldDB" id="A0A0E9TYX0"/>
<organism evidence="1">
    <name type="scientific">Anguilla anguilla</name>
    <name type="common">European freshwater eel</name>
    <name type="synonym">Muraena anguilla</name>
    <dbReference type="NCBI Taxonomy" id="7936"/>
    <lineage>
        <taxon>Eukaryota</taxon>
        <taxon>Metazoa</taxon>
        <taxon>Chordata</taxon>
        <taxon>Craniata</taxon>
        <taxon>Vertebrata</taxon>
        <taxon>Euteleostomi</taxon>
        <taxon>Actinopterygii</taxon>
        <taxon>Neopterygii</taxon>
        <taxon>Teleostei</taxon>
        <taxon>Anguilliformes</taxon>
        <taxon>Anguillidae</taxon>
        <taxon>Anguilla</taxon>
    </lineage>
</organism>
<protein>
    <submittedName>
        <fullName evidence="1">Uncharacterized protein</fullName>
    </submittedName>
</protein>
<sequence>MTHWVEWCHVPVSNSFDNSSGFYPDTFWLHPSQLENFHFSTKCSQVSLTSHRKNVHWG</sequence>
<evidence type="ECO:0000313" key="1">
    <source>
        <dbReference type="EMBL" id="JAH57918.1"/>
    </source>
</evidence>